<feature type="chain" id="PRO_5011450795" evidence="6">
    <location>
        <begin position="19"/>
        <end position="151"/>
    </location>
</feature>
<name>A0A1H4C4Z5_9GAMM</name>
<evidence type="ECO:0000256" key="1">
    <source>
        <dbReference type="ARBA" id="ARBA00004459"/>
    </source>
</evidence>
<dbReference type="OrthoDB" id="5625756at2"/>
<evidence type="ECO:0000313" key="8">
    <source>
        <dbReference type="Proteomes" id="UP000199397"/>
    </source>
</evidence>
<keyword evidence="3" id="KW-0472">Membrane</keyword>
<dbReference type="STRING" id="525918.SAMN05660964_01867"/>
<organism evidence="7 8">
    <name type="scientific">Thiothrix caldifontis</name>
    <dbReference type="NCBI Taxonomy" id="525918"/>
    <lineage>
        <taxon>Bacteria</taxon>
        <taxon>Pseudomonadati</taxon>
        <taxon>Pseudomonadota</taxon>
        <taxon>Gammaproteobacteria</taxon>
        <taxon>Thiotrichales</taxon>
        <taxon>Thiotrichaceae</taxon>
        <taxon>Thiothrix</taxon>
    </lineage>
</organism>
<dbReference type="AlphaFoldDB" id="A0A1H4C4Z5"/>
<keyword evidence="2 6" id="KW-0732">Signal</keyword>
<dbReference type="PROSITE" id="PS51257">
    <property type="entry name" value="PROKAR_LIPOPROTEIN"/>
    <property type="match status" value="1"/>
</dbReference>
<dbReference type="GO" id="GO:0009279">
    <property type="term" value="C:cell outer membrane"/>
    <property type="evidence" value="ECO:0007669"/>
    <property type="project" value="UniProtKB-SubCell"/>
</dbReference>
<dbReference type="PANTHER" id="PTHR35603:SF1">
    <property type="entry name" value="OUTER MEMBRANE LIPOPROTEIN SLYB"/>
    <property type="match status" value="1"/>
</dbReference>
<accession>A0A1H4C4Z5</accession>
<comment type="subcellular location">
    <subcellularLocation>
        <location evidence="1">Cell outer membrane</location>
        <topology evidence="1">Lipid-anchor</topology>
    </subcellularLocation>
</comment>
<keyword evidence="5 7" id="KW-0449">Lipoprotein</keyword>
<reference evidence="7 8" key="1">
    <citation type="submission" date="2016-10" db="EMBL/GenBank/DDBJ databases">
        <authorList>
            <person name="de Groot N.N."/>
        </authorList>
    </citation>
    <scope>NUCLEOTIDE SEQUENCE [LARGE SCALE GENOMIC DNA]</scope>
    <source>
        <strain evidence="7 8">DSM 21228</strain>
    </source>
</reference>
<dbReference type="PANTHER" id="PTHR35603">
    <property type="match status" value="1"/>
</dbReference>
<keyword evidence="8" id="KW-1185">Reference proteome</keyword>
<protein>
    <submittedName>
        <fullName evidence="7">Outer membrane lipoprotein SlyB</fullName>
    </submittedName>
</protein>
<gene>
    <name evidence="7" type="ORF">SAMN05660964_01867</name>
</gene>
<sequence>MKLGVYAGILLLPLALGACSIMPSSNTYTTAQAGTLQEVKFGTIIGLRNVMIREDNAETGKVAGGVIGGVAGNDIGQGKGQIIGSVAGAVIGGTVGIALDRSIQSKPGVEITMRLEDGRTIAIAQLADERFMMGEQVKILTSQDGKARVTH</sequence>
<dbReference type="Proteomes" id="UP000199397">
    <property type="component" value="Unassembled WGS sequence"/>
</dbReference>
<dbReference type="InterPro" id="IPR051407">
    <property type="entry name" value="Bact_OM_lipoprot/Surf_antigen"/>
</dbReference>
<evidence type="ECO:0000313" key="7">
    <source>
        <dbReference type="EMBL" id="SEA55525.1"/>
    </source>
</evidence>
<dbReference type="EMBL" id="FNQP01000009">
    <property type="protein sequence ID" value="SEA55525.1"/>
    <property type="molecule type" value="Genomic_DNA"/>
</dbReference>
<evidence type="ECO:0000256" key="5">
    <source>
        <dbReference type="ARBA" id="ARBA00023288"/>
    </source>
</evidence>
<evidence type="ECO:0000256" key="3">
    <source>
        <dbReference type="ARBA" id="ARBA00023136"/>
    </source>
</evidence>
<proteinExistence type="predicted"/>
<evidence type="ECO:0000256" key="6">
    <source>
        <dbReference type="SAM" id="SignalP"/>
    </source>
</evidence>
<dbReference type="RefSeq" id="WP_093067812.1">
    <property type="nucleotide sequence ID" value="NZ_FNQP01000009.1"/>
</dbReference>
<keyword evidence="4" id="KW-0564">Palmitate</keyword>
<feature type="signal peptide" evidence="6">
    <location>
        <begin position="1"/>
        <end position="18"/>
    </location>
</feature>
<evidence type="ECO:0000256" key="2">
    <source>
        <dbReference type="ARBA" id="ARBA00022729"/>
    </source>
</evidence>
<evidence type="ECO:0000256" key="4">
    <source>
        <dbReference type="ARBA" id="ARBA00023139"/>
    </source>
</evidence>